<keyword evidence="11 16" id="KW-0675">Receptor</keyword>
<comment type="similarity">
    <text evidence="3">Belongs to the RLP family.</text>
</comment>
<dbReference type="Pfam" id="PF13855">
    <property type="entry name" value="LRR_8"/>
    <property type="match status" value="1"/>
</dbReference>
<evidence type="ECO:0000256" key="3">
    <source>
        <dbReference type="ARBA" id="ARBA00009592"/>
    </source>
</evidence>
<feature type="transmembrane region" description="Helical" evidence="14">
    <location>
        <begin position="6"/>
        <end position="25"/>
    </location>
</feature>
<keyword evidence="6 14" id="KW-0812">Transmembrane</keyword>
<reference evidence="16" key="2">
    <citation type="submission" date="2023-06" db="EMBL/GenBank/DDBJ databases">
        <authorList>
            <person name="Ma L."/>
            <person name="Liu K.-W."/>
            <person name="Li Z."/>
            <person name="Hsiao Y.-Y."/>
            <person name="Qi Y."/>
            <person name="Fu T."/>
            <person name="Tang G."/>
            <person name="Zhang D."/>
            <person name="Sun W.-H."/>
            <person name="Liu D.-K."/>
            <person name="Li Y."/>
            <person name="Chen G.-Z."/>
            <person name="Liu X.-D."/>
            <person name="Liao X.-Y."/>
            <person name="Jiang Y.-T."/>
            <person name="Yu X."/>
            <person name="Hao Y."/>
            <person name="Huang J."/>
            <person name="Zhao X.-W."/>
            <person name="Ke S."/>
            <person name="Chen Y.-Y."/>
            <person name="Wu W.-L."/>
            <person name="Hsu J.-L."/>
            <person name="Lin Y.-F."/>
            <person name="Huang M.-D."/>
            <person name="Li C.-Y."/>
            <person name="Huang L."/>
            <person name="Wang Z.-W."/>
            <person name="Zhao X."/>
            <person name="Zhong W.-Y."/>
            <person name="Peng D.-H."/>
            <person name="Ahmad S."/>
            <person name="Lan S."/>
            <person name="Zhang J.-S."/>
            <person name="Tsai W.-C."/>
            <person name="Van De Peer Y."/>
            <person name="Liu Z.-J."/>
        </authorList>
    </citation>
    <scope>NUCLEOTIDE SEQUENCE</scope>
    <source>
        <strain evidence="16">CP</strain>
        <tissue evidence="16">Leaves</tissue>
    </source>
</reference>
<comment type="caution">
    <text evidence="16">The sequence shown here is derived from an EMBL/GenBank/DDBJ whole genome shotgun (WGS) entry which is preliminary data.</text>
</comment>
<dbReference type="Pfam" id="PF00560">
    <property type="entry name" value="LRR_1"/>
    <property type="match status" value="1"/>
</dbReference>
<evidence type="ECO:0000256" key="13">
    <source>
        <dbReference type="ARBA" id="ARBA00037847"/>
    </source>
</evidence>
<feature type="domain" description="Leucine-rich repeat-containing N-terminal plant-type" evidence="15">
    <location>
        <begin position="28"/>
        <end position="70"/>
    </location>
</feature>
<evidence type="ECO:0000256" key="7">
    <source>
        <dbReference type="ARBA" id="ARBA00022729"/>
    </source>
</evidence>
<keyword evidence="4" id="KW-1003">Cell membrane</keyword>
<keyword evidence="7" id="KW-0732">Signal</keyword>
<reference evidence="16" key="1">
    <citation type="journal article" date="2023" name="Nat. Commun.">
        <title>Diploid and tetraploid genomes of Acorus and the evolution of monocots.</title>
        <authorList>
            <person name="Ma L."/>
            <person name="Liu K.W."/>
            <person name="Li Z."/>
            <person name="Hsiao Y.Y."/>
            <person name="Qi Y."/>
            <person name="Fu T."/>
            <person name="Tang G.D."/>
            <person name="Zhang D."/>
            <person name="Sun W.H."/>
            <person name="Liu D.K."/>
            <person name="Li Y."/>
            <person name="Chen G.Z."/>
            <person name="Liu X.D."/>
            <person name="Liao X.Y."/>
            <person name="Jiang Y.T."/>
            <person name="Yu X."/>
            <person name="Hao Y."/>
            <person name="Huang J."/>
            <person name="Zhao X.W."/>
            <person name="Ke S."/>
            <person name="Chen Y.Y."/>
            <person name="Wu W.L."/>
            <person name="Hsu J.L."/>
            <person name="Lin Y.F."/>
            <person name="Huang M.D."/>
            <person name="Li C.Y."/>
            <person name="Huang L."/>
            <person name="Wang Z.W."/>
            <person name="Zhao X."/>
            <person name="Zhong W.Y."/>
            <person name="Peng D.H."/>
            <person name="Ahmad S."/>
            <person name="Lan S."/>
            <person name="Zhang J.S."/>
            <person name="Tsai W.C."/>
            <person name="Van de Peer Y."/>
            <person name="Liu Z.J."/>
        </authorList>
    </citation>
    <scope>NUCLEOTIDE SEQUENCE</scope>
    <source>
        <strain evidence="16">CP</strain>
    </source>
</reference>
<accession>A0AAV9EZL1</accession>
<proteinExistence type="inferred from homology"/>
<evidence type="ECO:0000256" key="1">
    <source>
        <dbReference type="ARBA" id="ARBA00004236"/>
    </source>
</evidence>
<sequence>MESSSAFVFLIQVFVWSLSCTIIYGTPGDIQCLKTLKASLKDPNNYLSSTWNFNKNTEGFICRFNGVDCWHPDENRVLNLHLSNMGLQGKFPLGLENCSSMTGLDLSSNDLSGPIPSDISKRIPFVTSLDLSYNGFSGEIPVGLANCSYLNTLNLQHNRLTGQIPGQLVQLNRLTQFNVSDNSLSGPIPVFNASFPAFSFSNNVGLCGKPLNDCTGGPKKSRSGVIVG</sequence>
<evidence type="ECO:0000256" key="12">
    <source>
        <dbReference type="ARBA" id="ARBA00023180"/>
    </source>
</evidence>
<gene>
    <name evidence="16" type="ORF">QJS10_CPB04g01976</name>
</gene>
<evidence type="ECO:0000256" key="14">
    <source>
        <dbReference type="SAM" id="Phobius"/>
    </source>
</evidence>
<dbReference type="Gene3D" id="3.80.10.10">
    <property type="entry name" value="Ribonuclease Inhibitor"/>
    <property type="match status" value="2"/>
</dbReference>
<evidence type="ECO:0000256" key="9">
    <source>
        <dbReference type="ARBA" id="ARBA00022989"/>
    </source>
</evidence>
<dbReference type="Proteomes" id="UP001180020">
    <property type="component" value="Unassembled WGS sequence"/>
</dbReference>
<keyword evidence="16" id="KW-0418">Kinase</keyword>
<evidence type="ECO:0000256" key="2">
    <source>
        <dbReference type="ARBA" id="ARBA00004479"/>
    </source>
</evidence>
<evidence type="ECO:0000256" key="10">
    <source>
        <dbReference type="ARBA" id="ARBA00023136"/>
    </source>
</evidence>
<keyword evidence="12" id="KW-0325">Glycoprotein</keyword>
<dbReference type="GO" id="GO:0016301">
    <property type="term" value="F:kinase activity"/>
    <property type="evidence" value="ECO:0007669"/>
    <property type="project" value="UniProtKB-KW"/>
</dbReference>
<dbReference type="InterPro" id="IPR001611">
    <property type="entry name" value="Leu-rich_rpt"/>
</dbReference>
<keyword evidence="5" id="KW-0433">Leucine-rich repeat</keyword>
<evidence type="ECO:0000259" key="15">
    <source>
        <dbReference type="Pfam" id="PF08263"/>
    </source>
</evidence>
<name>A0AAV9EZL1_ACOCL</name>
<dbReference type="InterPro" id="IPR032675">
    <property type="entry name" value="LRR_dom_sf"/>
</dbReference>
<evidence type="ECO:0000256" key="8">
    <source>
        <dbReference type="ARBA" id="ARBA00022737"/>
    </source>
</evidence>
<keyword evidence="8" id="KW-0677">Repeat</keyword>
<evidence type="ECO:0000256" key="5">
    <source>
        <dbReference type="ARBA" id="ARBA00022614"/>
    </source>
</evidence>
<comment type="subcellular location">
    <subcellularLocation>
        <location evidence="1">Cell membrane</location>
    </subcellularLocation>
    <subcellularLocation>
        <location evidence="13">Endomembrane system</location>
        <topology evidence="13">Single-pass membrane protein</topology>
    </subcellularLocation>
    <subcellularLocation>
        <location evidence="2">Membrane</location>
        <topology evidence="2">Single-pass type I membrane protein</topology>
    </subcellularLocation>
</comment>
<keyword evidence="10 14" id="KW-0472">Membrane</keyword>
<dbReference type="PANTHER" id="PTHR27004">
    <property type="entry name" value="RECEPTOR-LIKE PROTEIN 12 ISOFORM X1"/>
    <property type="match status" value="1"/>
</dbReference>
<dbReference type="AlphaFoldDB" id="A0AAV9EZL1"/>
<evidence type="ECO:0000256" key="4">
    <source>
        <dbReference type="ARBA" id="ARBA00022475"/>
    </source>
</evidence>
<evidence type="ECO:0000256" key="6">
    <source>
        <dbReference type="ARBA" id="ARBA00022692"/>
    </source>
</evidence>
<dbReference type="InterPro" id="IPR013210">
    <property type="entry name" value="LRR_N_plant-typ"/>
</dbReference>
<dbReference type="Pfam" id="PF08263">
    <property type="entry name" value="LRRNT_2"/>
    <property type="match status" value="1"/>
</dbReference>
<evidence type="ECO:0000256" key="11">
    <source>
        <dbReference type="ARBA" id="ARBA00023170"/>
    </source>
</evidence>
<evidence type="ECO:0000313" key="17">
    <source>
        <dbReference type="Proteomes" id="UP001180020"/>
    </source>
</evidence>
<dbReference type="SUPFAM" id="SSF52058">
    <property type="entry name" value="L domain-like"/>
    <property type="match status" value="1"/>
</dbReference>
<dbReference type="GO" id="GO:0005886">
    <property type="term" value="C:plasma membrane"/>
    <property type="evidence" value="ECO:0007669"/>
    <property type="project" value="UniProtKB-SubCell"/>
</dbReference>
<keyword evidence="9 14" id="KW-1133">Transmembrane helix</keyword>
<evidence type="ECO:0000313" key="16">
    <source>
        <dbReference type="EMBL" id="KAK1318135.1"/>
    </source>
</evidence>
<organism evidence="16 17">
    <name type="scientific">Acorus calamus</name>
    <name type="common">Sweet flag</name>
    <dbReference type="NCBI Taxonomy" id="4465"/>
    <lineage>
        <taxon>Eukaryota</taxon>
        <taxon>Viridiplantae</taxon>
        <taxon>Streptophyta</taxon>
        <taxon>Embryophyta</taxon>
        <taxon>Tracheophyta</taxon>
        <taxon>Spermatophyta</taxon>
        <taxon>Magnoliopsida</taxon>
        <taxon>Liliopsida</taxon>
        <taxon>Acoraceae</taxon>
        <taxon>Acorus</taxon>
    </lineage>
</organism>
<dbReference type="EMBL" id="JAUJYO010000004">
    <property type="protein sequence ID" value="KAK1318135.1"/>
    <property type="molecule type" value="Genomic_DNA"/>
</dbReference>
<keyword evidence="16" id="KW-0808">Transferase</keyword>
<keyword evidence="17" id="KW-1185">Reference proteome</keyword>
<dbReference type="PANTHER" id="PTHR27004:SF468">
    <property type="entry name" value="OS01G0891601 PROTEIN"/>
    <property type="match status" value="1"/>
</dbReference>
<dbReference type="FunFam" id="3.80.10.10:FF:000400">
    <property type="entry name" value="Nuclear pore complex protein NUP107"/>
    <property type="match status" value="1"/>
</dbReference>
<protein>
    <submittedName>
        <fullName evidence="16">Inactive leucine-rich repeat receptor-like protein kinase</fullName>
    </submittedName>
</protein>